<dbReference type="PRINTS" id="PR00196">
    <property type="entry name" value="ANNEXIN"/>
</dbReference>
<dbReference type="Proteomes" id="UP000050741">
    <property type="component" value="Unassembled WGS sequence"/>
</dbReference>
<reference evidence="7" key="1">
    <citation type="submission" date="2013-12" db="EMBL/GenBank/DDBJ databases">
        <authorList>
            <person name="Aslett M."/>
        </authorList>
    </citation>
    <scope>NUCLEOTIDE SEQUENCE [LARGE SCALE GENOMIC DNA]</scope>
    <source>
        <strain evidence="7">Lindley</strain>
    </source>
</reference>
<dbReference type="InterPro" id="IPR018502">
    <property type="entry name" value="Annexin_repeat"/>
</dbReference>
<dbReference type="GO" id="GO:0005886">
    <property type="term" value="C:plasma membrane"/>
    <property type="evidence" value="ECO:0007669"/>
    <property type="project" value="TreeGrafter"/>
</dbReference>
<evidence type="ECO:0000256" key="1">
    <source>
        <dbReference type="ARBA" id="ARBA00007831"/>
    </source>
</evidence>
<dbReference type="SUPFAM" id="SSF47874">
    <property type="entry name" value="Annexin"/>
    <property type="match status" value="1"/>
</dbReference>
<dbReference type="PANTHER" id="PTHR10502">
    <property type="entry name" value="ANNEXIN"/>
    <property type="match status" value="1"/>
</dbReference>
<evidence type="ECO:0000256" key="3">
    <source>
        <dbReference type="ARBA" id="ARBA00022837"/>
    </source>
</evidence>
<dbReference type="PROSITE" id="PS00223">
    <property type="entry name" value="ANNEXIN_1"/>
    <property type="match status" value="1"/>
</dbReference>
<dbReference type="WBParaSite" id="GPLIN_000171600">
    <property type="protein sequence ID" value="GPLIN_000171600"/>
    <property type="gene ID" value="GPLIN_000171600"/>
</dbReference>
<dbReference type="GO" id="GO:0001786">
    <property type="term" value="F:phosphatidylserine binding"/>
    <property type="evidence" value="ECO:0007669"/>
    <property type="project" value="TreeGrafter"/>
</dbReference>
<dbReference type="GO" id="GO:0005509">
    <property type="term" value="F:calcium ion binding"/>
    <property type="evidence" value="ECO:0007669"/>
    <property type="project" value="InterPro"/>
</dbReference>
<keyword evidence="4 6" id="KW-0041">Annexin</keyword>
<dbReference type="GO" id="GO:0012506">
    <property type="term" value="C:vesicle membrane"/>
    <property type="evidence" value="ECO:0007669"/>
    <property type="project" value="TreeGrafter"/>
</dbReference>
<protein>
    <recommendedName>
        <fullName evidence="6">Annexin</fullName>
    </recommendedName>
</protein>
<dbReference type="FunFam" id="1.10.220.10:FF:000003">
    <property type="entry name" value="Annexin"/>
    <property type="match status" value="1"/>
</dbReference>
<evidence type="ECO:0000313" key="7">
    <source>
        <dbReference type="Proteomes" id="UP000050741"/>
    </source>
</evidence>
<evidence type="ECO:0000256" key="2">
    <source>
        <dbReference type="ARBA" id="ARBA00022737"/>
    </source>
</evidence>
<reference evidence="8" key="3">
    <citation type="submission" date="2016-06" db="UniProtKB">
        <authorList>
            <consortium name="WormBaseParasite"/>
        </authorList>
    </citation>
    <scope>IDENTIFICATION</scope>
</reference>
<evidence type="ECO:0000256" key="5">
    <source>
        <dbReference type="ARBA" id="ARBA00023302"/>
    </source>
</evidence>
<evidence type="ECO:0000313" key="8">
    <source>
        <dbReference type="WBParaSite" id="GPLIN_000171600"/>
    </source>
</evidence>
<keyword evidence="7" id="KW-1185">Reference proteome</keyword>
<dbReference type="PROSITE" id="PS51897">
    <property type="entry name" value="ANNEXIN_2"/>
    <property type="match status" value="4"/>
</dbReference>
<dbReference type="Pfam" id="PF00191">
    <property type="entry name" value="Annexin"/>
    <property type="match status" value="4"/>
</dbReference>
<dbReference type="InterPro" id="IPR037104">
    <property type="entry name" value="Annexin_sf"/>
</dbReference>
<dbReference type="SMART" id="SM00335">
    <property type="entry name" value="ANX"/>
    <property type="match status" value="4"/>
</dbReference>
<dbReference type="GO" id="GO:0005634">
    <property type="term" value="C:nucleus"/>
    <property type="evidence" value="ECO:0007669"/>
    <property type="project" value="TreeGrafter"/>
</dbReference>
<evidence type="ECO:0000256" key="6">
    <source>
        <dbReference type="RuleBase" id="RU003540"/>
    </source>
</evidence>
<dbReference type="FunFam" id="1.10.220.10:FF:000002">
    <property type="entry name" value="Annexin"/>
    <property type="match status" value="1"/>
</dbReference>
<evidence type="ECO:0000256" key="4">
    <source>
        <dbReference type="ARBA" id="ARBA00023216"/>
    </source>
</evidence>
<proteinExistence type="inferred from homology"/>
<keyword evidence="3 6" id="KW-0106">Calcium</keyword>
<dbReference type="Gene3D" id="1.10.220.10">
    <property type="entry name" value="Annexin"/>
    <property type="match status" value="4"/>
</dbReference>
<organism evidence="7 8">
    <name type="scientific">Globodera pallida</name>
    <name type="common">Potato cyst nematode worm</name>
    <name type="synonym">Heterodera pallida</name>
    <dbReference type="NCBI Taxonomy" id="36090"/>
    <lineage>
        <taxon>Eukaryota</taxon>
        <taxon>Metazoa</taxon>
        <taxon>Ecdysozoa</taxon>
        <taxon>Nematoda</taxon>
        <taxon>Chromadorea</taxon>
        <taxon>Rhabditida</taxon>
        <taxon>Tylenchina</taxon>
        <taxon>Tylenchomorpha</taxon>
        <taxon>Tylenchoidea</taxon>
        <taxon>Heteroderidae</taxon>
        <taxon>Heteroderinae</taxon>
        <taxon>Globodera</taxon>
    </lineage>
</organism>
<keyword evidence="2 6" id="KW-0677">Repeat</keyword>
<comment type="similarity">
    <text evidence="1 6">Belongs to the annexin family.</text>
</comment>
<dbReference type="FunFam" id="1.10.220.10:FF:000001">
    <property type="entry name" value="Annexin"/>
    <property type="match status" value="1"/>
</dbReference>
<dbReference type="GO" id="GO:0005737">
    <property type="term" value="C:cytoplasm"/>
    <property type="evidence" value="ECO:0007669"/>
    <property type="project" value="TreeGrafter"/>
</dbReference>
<dbReference type="InterPro" id="IPR001464">
    <property type="entry name" value="Annexin"/>
</dbReference>
<name>A0A183BM81_GLOPA</name>
<dbReference type="AlphaFoldDB" id="A0A183BM81"/>
<dbReference type="InterPro" id="IPR018252">
    <property type="entry name" value="Annexin_repeat_CS"/>
</dbReference>
<keyword evidence="5 6" id="KW-0111">Calcium/phospholipid-binding</keyword>
<dbReference type="PANTHER" id="PTHR10502:SF102">
    <property type="entry name" value="ANNEXIN B11"/>
    <property type="match status" value="1"/>
</dbReference>
<comment type="domain">
    <text evidence="6">A pair of annexin repeats may form one binding site for calcium and phospholipid.</text>
</comment>
<accession>A0A183BM81</accession>
<dbReference type="GO" id="GO:0005544">
    <property type="term" value="F:calcium-dependent phospholipid binding"/>
    <property type="evidence" value="ECO:0007669"/>
    <property type="project" value="UniProtKB-KW"/>
</dbReference>
<sequence length="332" mass="37232">MMSNAAKNIVGTPTIHDVANFNATTTAQLLHKAIGDKNKDEIIRLLCTISNQQRQEVVVEFKSLFGEDLPSKLKKALSGDFEELILALLELPSVYEARQLYKAMSGLMGTKESVLIEILTTHSNRQIGEMKRVYEKLYGHPLEKDIVGDTSGPFQHLLVSLCNESRDESWNTDPLRANMVARTLFKKSEVESGVDDAVFNQVLANENFNQLHLIFTEYEKVSGHTIDQAIQQQFSGETRDGFMAVVECVRNRHAFFAKLLQNATKGFFGIGNLGIGTRDSDLIRLIVSRAECDMAEIKDQYMQMYNTTLENAIEKNCSGPYKEGLLTLIKGN</sequence>
<reference evidence="7" key="2">
    <citation type="submission" date="2014-05" db="EMBL/GenBank/DDBJ databases">
        <title>The genome and life-stage specific transcriptomes of Globodera pallida elucidate key aspects of plant parasitism by a cyst nematode.</title>
        <authorList>
            <person name="Cotton J.A."/>
            <person name="Lilley C.J."/>
            <person name="Jones L.M."/>
            <person name="Kikuchi T."/>
            <person name="Reid A.J."/>
            <person name="Thorpe P."/>
            <person name="Tsai I.J."/>
            <person name="Beasley H."/>
            <person name="Blok V."/>
            <person name="Cock P.J.A."/>
            <person name="Van den Akker S.E."/>
            <person name="Holroyd N."/>
            <person name="Hunt M."/>
            <person name="Mantelin S."/>
            <person name="Naghra H."/>
            <person name="Pain A."/>
            <person name="Palomares-Rius J.E."/>
            <person name="Zarowiecki M."/>
            <person name="Berriman M."/>
            <person name="Jones J.T."/>
            <person name="Urwin P.E."/>
        </authorList>
    </citation>
    <scope>NUCLEOTIDE SEQUENCE [LARGE SCALE GENOMIC DNA]</scope>
    <source>
        <strain evidence="7">Lindley</strain>
    </source>
</reference>